<dbReference type="EMBL" id="VSSQ01051127">
    <property type="protein sequence ID" value="MPN05214.1"/>
    <property type="molecule type" value="Genomic_DNA"/>
</dbReference>
<evidence type="ECO:0000256" key="6">
    <source>
        <dbReference type="ARBA" id="ARBA00022898"/>
    </source>
</evidence>
<dbReference type="Pfam" id="PF00343">
    <property type="entry name" value="Phosphorylase"/>
    <property type="match status" value="1"/>
</dbReference>
<dbReference type="GO" id="GO:0005980">
    <property type="term" value="P:glycogen catabolic process"/>
    <property type="evidence" value="ECO:0007669"/>
    <property type="project" value="TreeGrafter"/>
</dbReference>
<comment type="caution">
    <text evidence="8">The sequence shown here is derived from an EMBL/GenBank/DDBJ whole genome shotgun (WGS) entry which is preliminary data.</text>
</comment>
<proteinExistence type="inferred from homology"/>
<dbReference type="GO" id="GO:0030170">
    <property type="term" value="F:pyridoxal phosphate binding"/>
    <property type="evidence" value="ECO:0007669"/>
    <property type="project" value="TreeGrafter"/>
</dbReference>
<dbReference type="SUPFAM" id="SSF53756">
    <property type="entry name" value="UDP-Glycosyltransferase/glycogen phosphorylase"/>
    <property type="match status" value="1"/>
</dbReference>
<evidence type="ECO:0000313" key="8">
    <source>
        <dbReference type="EMBL" id="MPN05214.1"/>
    </source>
</evidence>
<name>A0A645EXQ6_9ZZZZ</name>
<sequence>MKGLIKVVFLENYGVTLAEKIIPATEVSEQISTTTKEASGTSNMKFMMNGAVTLATLDGANVEILREVGDPNIVIFGLNEHEVLDYYRNGGYVARDIYNSNPNVKRVLDSLTNGFIPGIQTEGWDIFRSLVDYNDEYFLLKDFDSYVEAQAKINNLYKDRFVWNKMSIENISSSGAFSADNTVRQYAVGIWGTRSYER</sequence>
<dbReference type="PANTHER" id="PTHR11468">
    <property type="entry name" value="GLYCOGEN PHOSPHORYLASE"/>
    <property type="match status" value="1"/>
</dbReference>
<dbReference type="Gene3D" id="3.40.50.2000">
    <property type="entry name" value="Glycogen Phosphorylase B"/>
    <property type="match status" value="1"/>
</dbReference>
<gene>
    <name evidence="8" type="primary">glgP_26</name>
    <name evidence="8" type="ORF">SDC9_152464</name>
</gene>
<dbReference type="GO" id="GO:0005737">
    <property type="term" value="C:cytoplasm"/>
    <property type="evidence" value="ECO:0007669"/>
    <property type="project" value="TreeGrafter"/>
</dbReference>
<keyword evidence="7" id="KW-0119">Carbohydrate metabolism</keyword>
<dbReference type="GO" id="GO:0008184">
    <property type="term" value="F:glycogen phosphorylase activity"/>
    <property type="evidence" value="ECO:0007669"/>
    <property type="project" value="InterPro"/>
</dbReference>
<keyword evidence="4 8" id="KW-0328">Glycosyltransferase</keyword>
<comment type="similarity">
    <text evidence="2">Belongs to the glycogen phosphorylase family.</text>
</comment>
<organism evidence="8">
    <name type="scientific">bioreactor metagenome</name>
    <dbReference type="NCBI Taxonomy" id="1076179"/>
    <lineage>
        <taxon>unclassified sequences</taxon>
        <taxon>metagenomes</taxon>
        <taxon>ecological metagenomes</taxon>
    </lineage>
</organism>
<evidence type="ECO:0000256" key="3">
    <source>
        <dbReference type="ARBA" id="ARBA00012591"/>
    </source>
</evidence>
<keyword evidence="5 8" id="KW-0808">Transferase</keyword>
<evidence type="ECO:0000256" key="2">
    <source>
        <dbReference type="ARBA" id="ARBA00006047"/>
    </source>
</evidence>
<dbReference type="EC" id="2.4.1.1" evidence="3"/>
<dbReference type="InterPro" id="IPR000811">
    <property type="entry name" value="Glyco_trans_35"/>
</dbReference>
<evidence type="ECO:0000256" key="1">
    <source>
        <dbReference type="ARBA" id="ARBA00001933"/>
    </source>
</evidence>
<keyword evidence="6" id="KW-0663">Pyridoxal phosphate</keyword>
<evidence type="ECO:0000256" key="7">
    <source>
        <dbReference type="ARBA" id="ARBA00023277"/>
    </source>
</evidence>
<evidence type="ECO:0000256" key="5">
    <source>
        <dbReference type="ARBA" id="ARBA00022679"/>
    </source>
</evidence>
<accession>A0A645EXQ6</accession>
<dbReference type="InterPro" id="IPR035090">
    <property type="entry name" value="Pyridoxal_P_attach_site"/>
</dbReference>
<dbReference type="PROSITE" id="PS00102">
    <property type="entry name" value="PHOSPHORYLASE"/>
    <property type="match status" value="1"/>
</dbReference>
<evidence type="ECO:0000256" key="4">
    <source>
        <dbReference type="ARBA" id="ARBA00022676"/>
    </source>
</evidence>
<comment type="cofactor">
    <cofactor evidence="1">
        <name>pyridoxal 5'-phosphate</name>
        <dbReference type="ChEBI" id="CHEBI:597326"/>
    </cofactor>
</comment>
<dbReference type="PANTHER" id="PTHR11468:SF3">
    <property type="entry name" value="GLYCOGEN PHOSPHORYLASE, LIVER FORM"/>
    <property type="match status" value="1"/>
</dbReference>
<protein>
    <recommendedName>
        <fullName evidence="3">glycogen phosphorylase</fullName>
        <ecNumber evidence="3">2.4.1.1</ecNumber>
    </recommendedName>
</protein>
<dbReference type="AlphaFoldDB" id="A0A645EXQ6"/>
<reference evidence="8" key="1">
    <citation type="submission" date="2019-08" db="EMBL/GenBank/DDBJ databases">
        <authorList>
            <person name="Kucharzyk K."/>
            <person name="Murdoch R.W."/>
            <person name="Higgins S."/>
            <person name="Loffler F."/>
        </authorList>
    </citation>
    <scope>NUCLEOTIDE SEQUENCE</scope>
</reference>